<dbReference type="STRING" id="1408254.T458_27120"/>
<gene>
    <name evidence="1" type="ORF">T458_27120</name>
</gene>
<reference evidence="1 2" key="1">
    <citation type="journal article" date="2014" name="Genome Announc.">
        <title>Draft Genome Sequence of Brevibacillus panacihumi Strain W25, a Halotolerant Hydrocarbon-Degrading Bacterium.</title>
        <authorList>
            <person name="Wang X."/>
            <person name="Jin D."/>
            <person name="Zhou L."/>
            <person name="Wu L."/>
            <person name="An W."/>
            <person name="Chen Y."/>
            <person name="Zhao L."/>
        </authorList>
    </citation>
    <scope>NUCLEOTIDE SEQUENCE [LARGE SCALE GENOMIC DNA]</scope>
    <source>
        <strain evidence="1 2">W25</strain>
    </source>
</reference>
<dbReference type="Proteomes" id="UP000017973">
    <property type="component" value="Unassembled WGS sequence"/>
</dbReference>
<protein>
    <submittedName>
        <fullName evidence="1">Uncharacterized protein</fullName>
    </submittedName>
</protein>
<dbReference type="EMBL" id="AYJU01000018">
    <property type="protein sequence ID" value="EST52230.1"/>
    <property type="molecule type" value="Genomic_DNA"/>
</dbReference>
<dbReference type="HOGENOM" id="CLU_2448831_0_0_9"/>
<dbReference type="OrthoDB" id="581879at2"/>
<dbReference type="PATRIC" id="fig|1408254.3.peg.5273"/>
<accession>V6M2W8</accession>
<dbReference type="AlphaFoldDB" id="V6M2W8"/>
<name>V6M2W8_9BACL</name>
<organism evidence="1 2">
    <name type="scientific">Brevibacillus panacihumi W25</name>
    <dbReference type="NCBI Taxonomy" id="1408254"/>
    <lineage>
        <taxon>Bacteria</taxon>
        <taxon>Bacillati</taxon>
        <taxon>Bacillota</taxon>
        <taxon>Bacilli</taxon>
        <taxon>Bacillales</taxon>
        <taxon>Paenibacillaceae</taxon>
        <taxon>Brevibacillus</taxon>
    </lineage>
</organism>
<comment type="caution">
    <text evidence="1">The sequence shown here is derived from an EMBL/GenBank/DDBJ whole genome shotgun (WGS) entry which is preliminary data.</text>
</comment>
<dbReference type="eggNOG" id="COG1289">
    <property type="taxonomic scope" value="Bacteria"/>
</dbReference>
<proteinExistence type="predicted"/>
<evidence type="ECO:0000313" key="2">
    <source>
        <dbReference type="Proteomes" id="UP000017973"/>
    </source>
</evidence>
<keyword evidence="2" id="KW-1185">Reference proteome</keyword>
<sequence length="89" mass="9321">MQKKDGMFSATVMQAFAINKSPLPWEKAISAGVCAGLPVLVGLLLGNLPYGLIAGIGSFSPVIAGFSNITKEMEDLQEALQAIGKVRIS</sequence>
<dbReference type="RefSeq" id="WP_023559146.1">
    <property type="nucleotide sequence ID" value="NZ_KI629786.1"/>
</dbReference>
<evidence type="ECO:0000313" key="1">
    <source>
        <dbReference type="EMBL" id="EST52230.1"/>
    </source>
</evidence>